<dbReference type="Proteomes" id="UP000594638">
    <property type="component" value="Unassembled WGS sequence"/>
</dbReference>
<dbReference type="InterPro" id="IPR004252">
    <property type="entry name" value="Probable_transposase_24"/>
</dbReference>
<proteinExistence type="predicted"/>
<evidence type="ECO:0000256" key="1">
    <source>
        <dbReference type="SAM" id="MobiDB-lite"/>
    </source>
</evidence>
<dbReference type="AlphaFoldDB" id="A0A8S0SRU8"/>
<accession>A0A8S0SRU8</accession>
<dbReference type="OrthoDB" id="1717030at2759"/>
<evidence type="ECO:0000313" key="2">
    <source>
        <dbReference type="EMBL" id="CAA2994329.1"/>
    </source>
</evidence>
<gene>
    <name evidence="2" type="ORF">OLEA9_A092195</name>
</gene>
<feature type="region of interest" description="Disordered" evidence="1">
    <location>
        <begin position="94"/>
        <end position="125"/>
    </location>
</feature>
<sequence>MRSSQKLLHTMGRKGYSRMAHDLKRKNPNITGLRTTVWTHGHLRKDGNPINEAVAETLMKIKDYAESISDTPAENSIRDDAVARILGPERRGRVRGLGLGVTPSKIDGNTQSSEKVRDLENKLQT</sequence>
<organism evidence="2 3">
    <name type="scientific">Olea europaea subsp. europaea</name>
    <dbReference type="NCBI Taxonomy" id="158383"/>
    <lineage>
        <taxon>Eukaryota</taxon>
        <taxon>Viridiplantae</taxon>
        <taxon>Streptophyta</taxon>
        <taxon>Embryophyta</taxon>
        <taxon>Tracheophyta</taxon>
        <taxon>Spermatophyta</taxon>
        <taxon>Magnoliopsida</taxon>
        <taxon>eudicotyledons</taxon>
        <taxon>Gunneridae</taxon>
        <taxon>Pentapetalae</taxon>
        <taxon>asterids</taxon>
        <taxon>lamiids</taxon>
        <taxon>Lamiales</taxon>
        <taxon>Oleaceae</taxon>
        <taxon>Oleeae</taxon>
        <taxon>Olea</taxon>
    </lineage>
</organism>
<comment type="caution">
    <text evidence="2">The sequence shown here is derived from an EMBL/GenBank/DDBJ whole genome shotgun (WGS) entry which is preliminary data.</text>
</comment>
<reference evidence="2 3" key="1">
    <citation type="submission" date="2019-12" db="EMBL/GenBank/DDBJ databases">
        <authorList>
            <person name="Alioto T."/>
            <person name="Alioto T."/>
            <person name="Gomez Garrido J."/>
        </authorList>
    </citation>
    <scope>NUCLEOTIDE SEQUENCE [LARGE SCALE GENOMIC DNA]</scope>
</reference>
<keyword evidence="3" id="KW-1185">Reference proteome</keyword>
<dbReference type="Pfam" id="PF03004">
    <property type="entry name" value="Transposase_24"/>
    <property type="match status" value="1"/>
</dbReference>
<dbReference type="EMBL" id="CACTIH010005471">
    <property type="protein sequence ID" value="CAA2994329.1"/>
    <property type="molecule type" value="Genomic_DNA"/>
</dbReference>
<protein>
    <submittedName>
        <fullName evidence="2">Uncharacterized protein</fullName>
    </submittedName>
</protein>
<feature type="compositionally biased region" description="Basic and acidic residues" evidence="1">
    <location>
        <begin position="114"/>
        <end position="125"/>
    </location>
</feature>
<name>A0A8S0SRU8_OLEEU</name>
<evidence type="ECO:0000313" key="3">
    <source>
        <dbReference type="Proteomes" id="UP000594638"/>
    </source>
</evidence>
<dbReference type="Gramene" id="OE9A092195T1">
    <property type="protein sequence ID" value="OE9A092195C1"/>
    <property type="gene ID" value="OE9A092195"/>
</dbReference>